<feature type="region of interest" description="Disordered" evidence="1">
    <location>
        <begin position="65"/>
        <end position="93"/>
    </location>
</feature>
<dbReference type="AlphaFoldDB" id="A0A3R6ZV32"/>
<reference evidence="2 3" key="1">
    <citation type="submission" date="2018-07" db="EMBL/GenBank/DDBJ databases">
        <title>Genome sequences of six Lactobacillus spp. isolated from bumble bee guts.</title>
        <authorList>
            <person name="Motta E.V.S."/>
            <person name="Moran N.A."/>
        </authorList>
    </citation>
    <scope>NUCLEOTIDE SEQUENCE [LARGE SCALE GENOMIC DNA]</scope>
    <source>
        <strain evidence="2 3">LV-8.1</strain>
    </source>
</reference>
<feature type="compositionally biased region" description="Basic and acidic residues" evidence="1">
    <location>
        <begin position="190"/>
        <end position="202"/>
    </location>
</feature>
<name>A0A3R6ZV32_9LACO</name>
<dbReference type="Proteomes" id="UP000284822">
    <property type="component" value="Unassembled WGS sequence"/>
</dbReference>
<accession>A0A3R6ZV32</accession>
<organism evidence="2 3">
    <name type="scientific">Bombilactobacillus bombi</name>
    <dbReference type="NCBI Taxonomy" id="1303590"/>
    <lineage>
        <taxon>Bacteria</taxon>
        <taxon>Bacillati</taxon>
        <taxon>Bacillota</taxon>
        <taxon>Bacilli</taxon>
        <taxon>Lactobacillales</taxon>
        <taxon>Lactobacillaceae</taxon>
        <taxon>Bombilactobacillus</taxon>
    </lineage>
</organism>
<feature type="compositionally biased region" description="Polar residues" evidence="1">
    <location>
        <begin position="174"/>
        <end position="189"/>
    </location>
</feature>
<dbReference type="InterPro" id="IPR025580">
    <property type="entry name" value="Gp46"/>
</dbReference>
<comment type="caution">
    <text evidence="2">The sequence shown here is derived from an EMBL/GenBank/DDBJ whole genome shotgun (WGS) entry which is preliminary data.</text>
</comment>
<dbReference type="Pfam" id="PF14265">
    <property type="entry name" value="DUF4355"/>
    <property type="match status" value="1"/>
</dbReference>
<evidence type="ECO:0008006" key="4">
    <source>
        <dbReference type="Google" id="ProtNLM"/>
    </source>
</evidence>
<dbReference type="EMBL" id="QOCS01000009">
    <property type="protein sequence ID" value="RHW46809.1"/>
    <property type="molecule type" value="Genomic_DNA"/>
</dbReference>
<feature type="region of interest" description="Disordered" evidence="1">
    <location>
        <begin position="165"/>
        <end position="202"/>
    </location>
</feature>
<protein>
    <recommendedName>
        <fullName evidence="4">DUF4355 domain-containing protein</fullName>
    </recommendedName>
</protein>
<evidence type="ECO:0000256" key="1">
    <source>
        <dbReference type="SAM" id="MobiDB-lite"/>
    </source>
</evidence>
<feature type="compositionally biased region" description="Basic and acidic residues" evidence="1">
    <location>
        <begin position="33"/>
        <end position="52"/>
    </location>
</feature>
<proteinExistence type="predicted"/>
<sequence length="215" mass="24465">MEGVLQMNKVPMKLQFFAEPETEPNSGETGTDDGGKKDTETQKEPKPKYTDVDVDKIVQAKLAKEAKKREEAVKEAERQAKMSADQKKDYKLKKAEEERQKALDELNHLKLVKKVRSDLTNDGLNLTDDELELVVTNDEDTTNHNIEVIKSLHANIAEQVKNELLKGTPPKSPTIKSQSVTQEQFNQMSSRERTDLFKNNPEEFNRLTNIKRGEG</sequence>
<evidence type="ECO:0000313" key="3">
    <source>
        <dbReference type="Proteomes" id="UP000284822"/>
    </source>
</evidence>
<feature type="region of interest" description="Disordered" evidence="1">
    <location>
        <begin position="1"/>
        <end position="52"/>
    </location>
</feature>
<gene>
    <name evidence="2" type="ORF">DS832_04795</name>
</gene>
<evidence type="ECO:0000313" key="2">
    <source>
        <dbReference type="EMBL" id="RHW46809.1"/>
    </source>
</evidence>